<comment type="catalytic activity">
    <reaction evidence="10">
        <text>ITP + H2O = IMP + diphosphate + H(+)</text>
        <dbReference type="Rhea" id="RHEA:29399"/>
        <dbReference type="ChEBI" id="CHEBI:15377"/>
        <dbReference type="ChEBI" id="CHEBI:15378"/>
        <dbReference type="ChEBI" id="CHEBI:33019"/>
        <dbReference type="ChEBI" id="CHEBI:58053"/>
        <dbReference type="ChEBI" id="CHEBI:61402"/>
        <dbReference type="EC" id="3.6.1.66"/>
    </reaction>
    <physiologicalReaction direction="left-to-right" evidence="10">
        <dbReference type="Rhea" id="RHEA:29400"/>
    </physiologicalReaction>
</comment>
<keyword evidence="13" id="KW-0464">Manganese</keyword>
<dbReference type="InterPro" id="IPR027502">
    <property type="entry name" value="ITPase"/>
</dbReference>
<feature type="binding site" evidence="13">
    <location>
        <position position="108"/>
    </location>
    <ligand>
        <name>Mg(2+)</name>
        <dbReference type="ChEBI" id="CHEBI:18420"/>
    </ligand>
</feature>
<dbReference type="Gene3D" id="3.90.950.10">
    <property type="match status" value="1"/>
</dbReference>
<dbReference type="CDD" id="cd00515">
    <property type="entry name" value="HAM1"/>
    <property type="match status" value="1"/>
</dbReference>
<evidence type="ECO:0000256" key="13">
    <source>
        <dbReference type="HAMAP-Rule" id="MF_03148"/>
    </source>
</evidence>
<dbReference type="GO" id="GO:0009204">
    <property type="term" value="P:deoxyribonucleoside triphosphate catabolic process"/>
    <property type="evidence" value="ECO:0007669"/>
    <property type="project" value="UniProtKB-UniRule"/>
</dbReference>
<evidence type="ECO:0000256" key="14">
    <source>
        <dbReference type="RuleBase" id="RU003781"/>
    </source>
</evidence>
<evidence type="ECO:0000256" key="2">
    <source>
        <dbReference type="ARBA" id="ARBA00008023"/>
    </source>
</evidence>
<comment type="function">
    <text evidence="9">Pyrophosphatase that hydrolyzes the non-canonical purine nucleotides inosine triphosphate (ITP), deoxyinosine triphosphate (dITP) as well as 2'-deoxy-N-6-hydroxylaminopurine triphosphate (dHAPTP) and xanthosine 5'-triphosphate (XTP) to their respective monophosphate derivatives. The enzyme does not distinguish between the deoxy- and ribose forms. Probably excludes non-canonical purines from RNA and DNA precursor pools, thus preventing their incorporation into RNA and DNA and avoiding chromosomal lesions.</text>
</comment>
<comment type="caution">
    <text evidence="13">Lacks conserved residue(s) required for the propagation of feature annotation.</text>
</comment>
<dbReference type="EC" id="3.6.1.66" evidence="13"/>
<evidence type="ECO:0000256" key="6">
    <source>
        <dbReference type="ARBA" id="ARBA00022801"/>
    </source>
</evidence>
<evidence type="ECO:0000256" key="7">
    <source>
        <dbReference type="ARBA" id="ARBA00022842"/>
    </source>
</evidence>
<dbReference type="PANTHER" id="PTHR11067">
    <property type="entry name" value="INOSINE TRIPHOSPHATE PYROPHOSPHATASE/HAM1 PROTEIN"/>
    <property type="match status" value="1"/>
</dbReference>
<dbReference type="SUPFAM" id="SSF52972">
    <property type="entry name" value="ITPase-like"/>
    <property type="match status" value="1"/>
</dbReference>
<keyword evidence="7 13" id="KW-0460">Magnesium</keyword>
<dbReference type="GO" id="GO:0005737">
    <property type="term" value="C:cytoplasm"/>
    <property type="evidence" value="ECO:0007669"/>
    <property type="project" value="UniProtKB-SubCell"/>
</dbReference>
<organism evidence="15 16">
    <name type="scientific">Oedothorax gibbosus</name>
    <dbReference type="NCBI Taxonomy" id="931172"/>
    <lineage>
        <taxon>Eukaryota</taxon>
        <taxon>Metazoa</taxon>
        <taxon>Ecdysozoa</taxon>
        <taxon>Arthropoda</taxon>
        <taxon>Chelicerata</taxon>
        <taxon>Arachnida</taxon>
        <taxon>Araneae</taxon>
        <taxon>Araneomorphae</taxon>
        <taxon>Entelegynae</taxon>
        <taxon>Araneoidea</taxon>
        <taxon>Linyphiidae</taxon>
        <taxon>Erigoninae</taxon>
        <taxon>Oedothorax</taxon>
    </lineage>
</organism>
<dbReference type="GO" id="GO:0035870">
    <property type="term" value="F:dITP diphosphatase activity"/>
    <property type="evidence" value="ECO:0007669"/>
    <property type="project" value="UniProtKB-UniRule"/>
</dbReference>
<feature type="binding site" evidence="13">
    <location>
        <begin position="212"/>
        <end position="213"/>
    </location>
    <ligand>
        <name>ITP</name>
        <dbReference type="ChEBI" id="CHEBI:61402"/>
    </ligand>
</feature>
<evidence type="ECO:0000313" key="15">
    <source>
        <dbReference type="EMBL" id="KAG8195985.1"/>
    </source>
</evidence>
<feature type="binding site" evidence="13">
    <location>
        <position position="207"/>
    </location>
    <ligand>
        <name>ITP</name>
        <dbReference type="ChEBI" id="CHEBI:61402"/>
    </ligand>
</feature>
<comment type="cofactor">
    <cofactor evidence="13">
        <name>Mg(2+)</name>
        <dbReference type="ChEBI" id="CHEBI:18420"/>
    </cofactor>
    <cofactor evidence="13">
        <name>Mn(2+)</name>
        <dbReference type="ChEBI" id="CHEBI:29035"/>
    </cofactor>
    <text evidence="13">Binds 1 divalent metal cation per subunit; can use either Mg(2+) or Mn(2+).</text>
</comment>
<dbReference type="EMBL" id="JAFNEN010000075">
    <property type="protein sequence ID" value="KAG8195985.1"/>
    <property type="molecule type" value="Genomic_DNA"/>
</dbReference>
<keyword evidence="16" id="KW-1185">Reference proteome</keyword>
<evidence type="ECO:0000256" key="12">
    <source>
        <dbReference type="ARBA" id="ARBA00093271"/>
    </source>
</evidence>
<comment type="catalytic activity">
    <reaction evidence="13">
        <text>XTP + H2O = XMP + diphosphate + H(+)</text>
        <dbReference type="Rhea" id="RHEA:28610"/>
        <dbReference type="ChEBI" id="CHEBI:15377"/>
        <dbReference type="ChEBI" id="CHEBI:15378"/>
        <dbReference type="ChEBI" id="CHEBI:33019"/>
        <dbReference type="ChEBI" id="CHEBI:57464"/>
        <dbReference type="ChEBI" id="CHEBI:61314"/>
        <dbReference type="EC" id="3.6.1.66"/>
    </reaction>
</comment>
<dbReference type="Proteomes" id="UP000827092">
    <property type="component" value="Unassembled WGS sequence"/>
</dbReference>
<evidence type="ECO:0000256" key="3">
    <source>
        <dbReference type="ARBA" id="ARBA00022490"/>
    </source>
</evidence>
<dbReference type="Pfam" id="PF01725">
    <property type="entry name" value="Ham1p_like"/>
    <property type="match status" value="1"/>
</dbReference>
<evidence type="ECO:0000256" key="9">
    <source>
        <dbReference type="ARBA" id="ARBA00054940"/>
    </source>
</evidence>
<keyword evidence="4 13" id="KW-0479">Metal-binding</keyword>
<evidence type="ECO:0000256" key="1">
    <source>
        <dbReference type="ARBA" id="ARBA00004496"/>
    </source>
</evidence>
<dbReference type="InterPro" id="IPR002637">
    <property type="entry name" value="RdgB/HAM1"/>
</dbReference>
<evidence type="ECO:0000256" key="10">
    <source>
        <dbReference type="ARBA" id="ARBA00093218"/>
    </source>
</evidence>
<keyword evidence="5 13" id="KW-0547">Nucleotide-binding</keyword>
<dbReference type="AlphaFoldDB" id="A0AAV6VHR1"/>
<dbReference type="PANTHER" id="PTHR11067:SF9">
    <property type="entry name" value="INOSINE TRIPHOSPHATE PYROPHOSPHATASE"/>
    <property type="match status" value="1"/>
</dbReference>
<dbReference type="GO" id="GO:0036220">
    <property type="term" value="F:ITP diphosphatase activity"/>
    <property type="evidence" value="ECO:0007669"/>
    <property type="project" value="UniProtKB-UniRule"/>
</dbReference>
<comment type="catalytic activity">
    <reaction evidence="12">
        <text>N(6)-hydroxy-dATP + H2O = N(6)-hydroxy-dAMP + diphosphate + H(+)</text>
        <dbReference type="Rhea" id="RHEA:83971"/>
        <dbReference type="ChEBI" id="CHEBI:15377"/>
        <dbReference type="ChEBI" id="CHEBI:15378"/>
        <dbReference type="ChEBI" id="CHEBI:33019"/>
        <dbReference type="ChEBI" id="CHEBI:233529"/>
        <dbReference type="ChEBI" id="CHEBI:233530"/>
    </reaction>
    <physiologicalReaction direction="left-to-right" evidence="12">
        <dbReference type="Rhea" id="RHEA:83972"/>
    </physiologicalReaction>
</comment>
<dbReference type="GO" id="GO:0036222">
    <property type="term" value="F:XTP diphosphatase activity"/>
    <property type="evidence" value="ECO:0007669"/>
    <property type="project" value="UniProtKB-UniRule"/>
</dbReference>
<feature type="binding site" evidence="13">
    <location>
        <begin position="108"/>
        <end position="109"/>
    </location>
    <ligand>
        <name>ITP</name>
        <dbReference type="ChEBI" id="CHEBI:61402"/>
    </ligand>
</feature>
<comment type="catalytic activity">
    <reaction evidence="11">
        <text>dITP + H2O = dIMP + diphosphate + H(+)</text>
        <dbReference type="Rhea" id="RHEA:28342"/>
        <dbReference type="ChEBI" id="CHEBI:15377"/>
        <dbReference type="ChEBI" id="CHEBI:15378"/>
        <dbReference type="ChEBI" id="CHEBI:33019"/>
        <dbReference type="ChEBI" id="CHEBI:61194"/>
        <dbReference type="ChEBI" id="CHEBI:61382"/>
        <dbReference type="EC" id="3.6.1.66"/>
    </reaction>
    <physiologicalReaction direction="left-to-right" evidence="11">
        <dbReference type="Rhea" id="RHEA:28343"/>
    </physiologicalReaction>
</comment>
<protein>
    <recommendedName>
        <fullName evidence="13">Inosine triphosphate pyrophosphatase</fullName>
        <shortName evidence="13">ITPase</shortName>
        <shortName evidence="13">Inosine triphosphatase</shortName>
        <ecNumber evidence="13">3.6.1.66</ecNumber>
    </recommendedName>
    <alternativeName>
        <fullName evidence="13">Non-canonical purine NTP pyrophosphatase</fullName>
    </alternativeName>
    <alternativeName>
        <fullName evidence="13">Non-standard purine NTP pyrophosphatase</fullName>
    </alternativeName>
    <alternativeName>
        <fullName evidence="13">Nucleoside-triphosphate diphosphatase</fullName>
    </alternativeName>
    <alternativeName>
        <fullName evidence="13">Nucleoside-triphosphate pyrophosphatase</fullName>
        <shortName evidence="13">NTPase</shortName>
    </alternativeName>
    <alternativeName>
        <fullName evidence="13">XTP/dITP diphosphatase</fullName>
    </alternativeName>
</protein>
<feature type="binding site" evidence="13">
    <location>
        <position position="80"/>
    </location>
    <ligand>
        <name>Mg(2+)</name>
        <dbReference type="ChEBI" id="CHEBI:18420"/>
    </ligand>
</feature>
<dbReference type="FunFam" id="3.90.950.10:FF:000003">
    <property type="entry name" value="Inosine triphosphate pyrophosphatase"/>
    <property type="match status" value="1"/>
</dbReference>
<evidence type="ECO:0000256" key="11">
    <source>
        <dbReference type="ARBA" id="ARBA00093255"/>
    </source>
</evidence>
<comment type="subunit">
    <text evidence="13">Homodimer.</text>
</comment>
<dbReference type="HAMAP" id="MF_03148">
    <property type="entry name" value="HAM1_NTPase"/>
    <property type="match status" value="1"/>
</dbReference>
<feature type="binding site" evidence="13">
    <location>
        <begin position="184"/>
        <end position="187"/>
    </location>
    <ligand>
        <name>ITP</name>
        <dbReference type="ChEBI" id="CHEBI:61402"/>
    </ligand>
</feature>
<keyword evidence="6 13" id="KW-0378">Hydrolase</keyword>
<comment type="similarity">
    <text evidence="2 13 14">Belongs to the HAM1 NTPase family.</text>
</comment>
<dbReference type="GO" id="GO:0009117">
    <property type="term" value="P:nucleotide metabolic process"/>
    <property type="evidence" value="ECO:0007669"/>
    <property type="project" value="UniProtKB-KW"/>
</dbReference>
<dbReference type="InterPro" id="IPR029001">
    <property type="entry name" value="ITPase-like_fam"/>
</dbReference>
<feature type="binding site" evidence="13">
    <location>
        <position position="92"/>
    </location>
    <ligand>
        <name>ITP</name>
        <dbReference type="ChEBI" id="CHEBI:61402"/>
    </ligand>
</feature>
<dbReference type="GO" id="GO:0046872">
    <property type="term" value="F:metal ion binding"/>
    <property type="evidence" value="ECO:0007669"/>
    <property type="project" value="UniProtKB-KW"/>
</dbReference>
<evidence type="ECO:0000313" key="16">
    <source>
        <dbReference type="Proteomes" id="UP000827092"/>
    </source>
</evidence>
<dbReference type="NCBIfam" id="TIGR00042">
    <property type="entry name" value="RdgB/HAM1 family non-canonical purine NTP pyrophosphatase"/>
    <property type="match status" value="1"/>
</dbReference>
<dbReference type="GO" id="GO:0000166">
    <property type="term" value="F:nucleotide binding"/>
    <property type="evidence" value="ECO:0007669"/>
    <property type="project" value="UniProtKB-KW"/>
</dbReference>
<comment type="function">
    <text evidence="13">Pyrophosphatase that hydrolyzes non-canonical purine nucleotides such as inosine triphosphate (ITP), deoxyinosine triphosphate (dITP) or xanthosine 5'-triphosphate (XTP) to their respective monophosphate derivatives. The enzyme does not distinguish between the deoxy- and ribose forms. Probably excludes non-canonical purines from RNA and DNA precursor pools, thus preventing their incorporation into RNA and DNA and avoiding chromosomal lesions.</text>
</comment>
<sequence length="239" mass="26710">MLPRSLKRLPKLLHIEVVKPAHTQRNWSIKSFKMGTEVVSEISPNPLVHFVCSNPGKIAEAKSILNHMEQVKYVKIDLPELQGKTDYISISKCESASSIVGGPVIIEDTSLEFNALKGLPGPYIKWFYDKLDSDGLFKLLAGHEDKSASAVSTLAFSEGPGKRVHLFRGVTKGTIVTPIGNQGFGWDSCFLPDGQNKTYAEMSSEEKNEISHRKKALTLLNEFLVEREQKREMMLNTLH</sequence>
<comment type="subcellular location">
    <subcellularLocation>
        <location evidence="1 13">Cytoplasm</location>
    </subcellularLocation>
</comment>
<comment type="caution">
    <text evidence="15">The sequence shown here is derived from an EMBL/GenBank/DDBJ whole genome shotgun (WGS) entry which is preliminary data.</text>
</comment>
<proteinExistence type="inferred from homology"/>
<evidence type="ECO:0000256" key="5">
    <source>
        <dbReference type="ARBA" id="ARBA00022741"/>
    </source>
</evidence>
<name>A0AAV6VHR1_9ARAC</name>
<reference evidence="15 16" key="1">
    <citation type="journal article" date="2022" name="Nat. Ecol. Evol.">
        <title>A masculinizing supergene underlies an exaggerated male reproductive morph in a spider.</title>
        <authorList>
            <person name="Hendrickx F."/>
            <person name="De Corte Z."/>
            <person name="Sonet G."/>
            <person name="Van Belleghem S.M."/>
            <person name="Kostlbacher S."/>
            <person name="Vangestel C."/>
        </authorList>
    </citation>
    <scope>NUCLEOTIDE SEQUENCE [LARGE SCALE GENOMIC DNA]</scope>
    <source>
        <strain evidence="15">W744_W776</strain>
    </source>
</reference>
<keyword evidence="3 13" id="KW-0963">Cytoplasm</keyword>
<accession>A0AAV6VHR1</accession>
<evidence type="ECO:0000256" key="4">
    <source>
        <dbReference type="ARBA" id="ARBA00022723"/>
    </source>
</evidence>
<evidence type="ECO:0000256" key="8">
    <source>
        <dbReference type="ARBA" id="ARBA00023080"/>
    </source>
</evidence>
<keyword evidence="8 13" id="KW-0546">Nucleotide metabolism</keyword>
<gene>
    <name evidence="15" type="ORF">JTE90_028959</name>
</gene>